<dbReference type="Proteomes" id="UP000309076">
    <property type="component" value="Unassembled WGS sequence"/>
</dbReference>
<evidence type="ECO:0000256" key="1">
    <source>
        <dbReference type="SAM" id="MobiDB-lite"/>
    </source>
</evidence>
<proteinExistence type="predicted"/>
<organism evidence="2 3">
    <name type="scientific">Aureobasidium pullulans</name>
    <name type="common">Black yeast</name>
    <name type="synonym">Pullularia pullulans</name>
    <dbReference type="NCBI Taxonomy" id="5580"/>
    <lineage>
        <taxon>Eukaryota</taxon>
        <taxon>Fungi</taxon>
        <taxon>Dikarya</taxon>
        <taxon>Ascomycota</taxon>
        <taxon>Pezizomycotina</taxon>
        <taxon>Dothideomycetes</taxon>
        <taxon>Dothideomycetidae</taxon>
        <taxon>Dothideales</taxon>
        <taxon>Saccotheciaceae</taxon>
        <taxon>Aureobasidium</taxon>
    </lineage>
</organism>
<feature type="region of interest" description="Disordered" evidence="1">
    <location>
        <begin position="1"/>
        <end position="129"/>
    </location>
</feature>
<feature type="compositionally biased region" description="Basic and acidic residues" evidence="1">
    <location>
        <begin position="1"/>
        <end position="13"/>
    </location>
</feature>
<name>A0AB74J3X0_AURPU</name>
<evidence type="ECO:0000313" key="2">
    <source>
        <dbReference type="EMBL" id="THW48291.1"/>
    </source>
</evidence>
<evidence type="ECO:0000313" key="3">
    <source>
        <dbReference type="Proteomes" id="UP000309076"/>
    </source>
</evidence>
<feature type="compositionally biased region" description="Low complexity" evidence="1">
    <location>
        <begin position="53"/>
        <end position="106"/>
    </location>
</feature>
<comment type="caution">
    <text evidence="2">The sequence shown here is derived from an EMBL/GenBank/DDBJ whole genome shotgun (WGS) entry which is preliminary data.</text>
</comment>
<reference evidence="2 3" key="1">
    <citation type="submission" date="2018-10" db="EMBL/GenBank/DDBJ databases">
        <title>Fifty Aureobasidium pullulans genomes reveal a recombining polyextremotolerant generalist.</title>
        <authorList>
            <person name="Gostincar C."/>
            <person name="Turk M."/>
            <person name="Zajc J."/>
            <person name="Gunde-Cimerman N."/>
        </authorList>
    </citation>
    <scope>NUCLEOTIDE SEQUENCE [LARGE SCALE GENOMIC DNA]</scope>
    <source>
        <strain evidence="2 3">EXF-10796</strain>
    </source>
</reference>
<sequence>MVRPSRDLPKPDYRLVAPDDPPDDTAPAAVPFEAEPSPSSPVRSKGKGKEAATKPPAAKPVAVKPATTTAAAKAAVTKAAAAAKASAKAAKGASKKGTAAKAAGAGQNKGSTDTPDANPEPQTVRELDPLPTSINSAVQALNTAWKRHLELFHIENDRKYRNHADFAGLFRLHYTQRVYDALEHNTLRNEPPERRFVSDPARDWQTLLSAAGSASVQNFSTEPVKLIKKKARASWDVVMTAITGRKSFLNLKAGTVLTMKIPFELAGDEDKETAQKIGNAVRDLCNRWAYPEMSEHIRGMVVSAAYRMVTGNTHTPCPQPSWVAGKAATSIPGVRVNVRFVDKATGQSDTQNYTLNAGNLPKDLSRIPKAPDGTKFLMSGSDIKSTAMTTCKPEVLPSTWTDETFAAAEQFMRFFSSVTNGLATTRKALDRLWGFYLGGMGGQTAIGENSAVYGQHKLLLARYSKKDRQYLVSPSKAVCKDLGIAAEHMNVIQCRIKSSLAARIVKAYDVAYKEYSLHPDPRFMALALAQACDQVNMEIAEGLAPDTSCVCTTLQSQTEFHPCANCLEPVLCHTLTLDQDEQRVCPECLQDPPASKDRLRAEEVIEQSLAVNFRRELRRLGRDPDDKVHVELFKKALAELVATLPDQSEGAAFSDAYANDEIVKISSEVQTKLSRARHPDIASIDAARPRFHAAKSGMLGHAPGNLVVTRDFINRLKGIHVPGVLALVGKWLQMSDQERASYVHEFVSRLEDMHIVRCKIPYYVAAKGTEAMIRERYKREMAEVRAGRPIPGEDGPWRANSERWTQASIPIARYEEEDSYIWRKVRRDAFIKIGSQYQKIFPDVKLQYAKDGSIYIGFNACTKSTPKGVMEVGYGFNGIAVLCRERLDRTRFYCNKRSKTVNTVYDYYAEMIRSCYFDHACILGDCRETDTHFLHLPKVLRFKHFLRLSVGHLHHKEQMILRWSGEPSDISEREDDAGVPNNMLMETWAENSSKFEYEEDFYAIMRQAAQRASAPSWLYKPDGDLPKNADSALAQVTSVDISSELALGPTIDLLKLGEDDDEKNVDNSAAATAAATAAAQGGEISGDSRPPLAGADTEPATEIRNHDYENLEVEIANLAVKGDRAYGTVMVVGTLIGYATQAGQFITVDGEVLGRWDANGTVYRTTNLLLPEIGQYKGSTEVKRALYDGQVDNLVDNNHIFYTYVLVDTSERVGFATTANTFMANDHSILGTFDADLRRVYDAKGEFIGQFDEFMDVLWIEQGADDGSASDDQQDDDIITGEQVDPTRIIGKIPRPDRVPDQVPSNHGLYNFTVRDPPADPAFAQFTDENRGRFVTQAGTVEGGWYQSGDIFVISGQNKHETLAHVSWDEQKQTWVALLTDKTP</sequence>
<dbReference type="EMBL" id="QZAM01000039">
    <property type="protein sequence ID" value="THW48291.1"/>
    <property type="molecule type" value="Genomic_DNA"/>
</dbReference>
<gene>
    <name evidence="2" type="ORF">D6D21_02980</name>
</gene>
<protein>
    <submittedName>
        <fullName evidence="2">Uncharacterized protein</fullName>
    </submittedName>
</protein>
<feature type="region of interest" description="Disordered" evidence="1">
    <location>
        <begin position="1077"/>
        <end position="1098"/>
    </location>
</feature>
<accession>A0AB74J3X0</accession>